<evidence type="ECO:0000313" key="2">
    <source>
        <dbReference type="Proteomes" id="UP000219559"/>
    </source>
</evidence>
<dbReference type="AlphaFoldDB" id="A0A2A4GD18"/>
<proteinExistence type="predicted"/>
<dbReference type="PROSITE" id="PS51257">
    <property type="entry name" value="PROKAR_LIPOPROTEIN"/>
    <property type="match status" value="1"/>
</dbReference>
<reference evidence="1 2" key="1">
    <citation type="submission" date="2017-04" db="EMBL/GenBank/DDBJ databases">
        <title>A new member of the family Flavobacteriaceae isolated from ascidians.</title>
        <authorList>
            <person name="Chen L."/>
        </authorList>
    </citation>
    <scope>NUCLEOTIDE SEQUENCE [LARGE SCALE GENOMIC DNA]</scope>
    <source>
        <strain evidence="1 2">HQA918</strain>
    </source>
</reference>
<protein>
    <recommendedName>
        <fullName evidence="3">DUF4249 domain-containing protein</fullName>
    </recommendedName>
</protein>
<dbReference type="RefSeq" id="WP_097441396.1">
    <property type="nucleotide sequence ID" value="NZ_NBWU01000001.1"/>
</dbReference>
<accession>A0A2A4GD18</accession>
<dbReference type="InterPro" id="IPR025345">
    <property type="entry name" value="DUF4249"/>
</dbReference>
<sequence>MKMIKPLRYLPILLMLLSITACLEEFIPETETGTQGLLVVDARITNEMKRHSVMLSRTSPIGKDTLLFENGAQIQVVSENASYPYTMVGDGNYVSNTAFSAQPGASYRLEITLGNGKKYASEMVTTPEIAEITSVYAERENNPSGEDGVSIFVDGQGSPNGSGLYRYEFEETYKVVAPKWVDRQFLFSDYDPCALPVPTFKLKTIPEAYERKTCYGADDSKRIIQFSTKGLGQDRVERFPVLFISKDNYIITHRYSILVKQLVDTPDAFAFYEKLSEIANGNGGLSGVQPGFINGNIKSLDDTNEEVVGYFSSSTVSEMRTFFDFEDIFPGEEKPAFVDPCVIRRPKLNHISYCFEGLAMDPCPVSLVEELAQDNVAYIDTITESPVCNPVEPYLVVNKLCGDCTVLGTNVKPDFWED</sequence>
<comment type="caution">
    <text evidence="1">The sequence shown here is derived from an EMBL/GenBank/DDBJ whole genome shotgun (WGS) entry which is preliminary data.</text>
</comment>
<dbReference type="Pfam" id="PF14054">
    <property type="entry name" value="DUF4249"/>
    <property type="match status" value="1"/>
</dbReference>
<organism evidence="1 2">
    <name type="scientific">Sediminicola luteus</name>
    <dbReference type="NCBI Taxonomy" id="319238"/>
    <lineage>
        <taxon>Bacteria</taxon>
        <taxon>Pseudomonadati</taxon>
        <taxon>Bacteroidota</taxon>
        <taxon>Flavobacteriia</taxon>
        <taxon>Flavobacteriales</taxon>
        <taxon>Flavobacteriaceae</taxon>
        <taxon>Sediminicola</taxon>
    </lineage>
</organism>
<name>A0A2A4GD18_9FLAO</name>
<dbReference type="Proteomes" id="UP000219559">
    <property type="component" value="Unassembled WGS sequence"/>
</dbReference>
<gene>
    <name evidence="1" type="ORF">B7P33_00785</name>
</gene>
<dbReference type="OrthoDB" id="1062680at2"/>
<evidence type="ECO:0008006" key="3">
    <source>
        <dbReference type="Google" id="ProtNLM"/>
    </source>
</evidence>
<dbReference type="EMBL" id="NBWU01000001">
    <property type="protein sequence ID" value="PCE65870.1"/>
    <property type="molecule type" value="Genomic_DNA"/>
</dbReference>
<evidence type="ECO:0000313" key="1">
    <source>
        <dbReference type="EMBL" id="PCE65870.1"/>
    </source>
</evidence>
<keyword evidence="2" id="KW-1185">Reference proteome</keyword>